<keyword evidence="12" id="KW-1185">Reference proteome</keyword>
<comment type="cofactor">
    <cofactor evidence="1">
        <name>thiamine diphosphate</name>
        <dbReference type="ChEBI" id="CHEBI:58937"/>
    </cofactor>
</comment>
<dbReference type="EMBL" id="FOCQ01000008">
    <property type="protein sequence ID" value="SEN30326.1"/>
    <property type="molecule type" value="Genomic_DNA"/>
</dbReference>
<evidence type="ECO:0000256" key="6">
    <source>
        <dbReference type="ARBA" id="ARBA00051911"/>
    </source>
</evidence>
<dbReference type="GO" id="GO:0030976">
    <property type="term" value="F:thiamine pyrophosphate binding"/>
    <property type="evidence" value="ECO:0007669"/>
    <property type="project" value="InterPro"/>
</dbReference>
<feature type="domain" description="Dehydrogenase E1 component" evidence="8">
    <location>
        <begin position="225"/>
        <end position="537"/>
    </location>
</feature>
<dbReference type="Pfam" id="PF16078">
    <property type="entry name" value="2-oxogl_dehyd_N"/>
    <property type="match status" value="1"/>
</dbReference>
<keyword evidence="3" id="KW-0560">Oxidoreductase</keyword>
<gene>
    <name evidence="11" type="ORF">SAMN05444955_108167</name>
</gene>
<evidence type="ECO:0000259" key="10">
    <source>
        <dbReference type="Pfam" id="PF16078"/>
    </source>
</evidence>
<dbReference type="EC" id="1.2.4.2" evidence="2"/>
<dbReference type="InterPro" id="IPR029061">
    <property type="entry name" value="THDP-binding"/>
</dbReference>
<dbReference type="Pfam" id="PF00676">
    <property type="entry name" value="E1_dh"/>
    <property type="match status" value="1"/>
</dbReference>
<dbReference type="Proteomes" id="UP000199695">
    <property type="component" value="Unassembled WGS sequence"/>
</dbReference>
<dbReference type="Gene3D" id="3.40.50.970">
    <property type="match status" value="1"/>
</dbReference>
<protein>
    <recommendedName>
        <fullName evidence="2">oxoglutarate dehydrogenase (succinyl-transferring)</fullName>
        <ecNumber evidence="2">1.2.4.2</ecNumber>
    </recommendedName>
</protein>
<evidence type="ECO:0000259" key="9">
    <source>
        <dbReference type="Pfam" id="PF02779"/>
    </source>
</evidence>
<dbReference type="Pfam" id="PF02779">
    <property type="entry name" value="Transket_pyr"/>
    <property type="match status" value="1"/>
</dbReference>
<evidence type="ECO:0000256" key="4">
    <source>
        <dbReference type="ARBA" id="ARBA00023052"/>
    </source>
</evidence>
<dbReference type="AlphaFoldDB" id="A0A1H8FFD4"/>
<dbReference type="InterPro" id="IPR001017">
    <property type="entry name" value="DH_E1"/>
</dbReference>
<dbReference type="InterPro" id="IPR011603">
    <property type="entry name" value="2oxoglutarate_DH_E1"/>
</dbReference>
<evidence type="ECO:0000256" key="7">
    <source>
        <dbReference type="SAM" id="MobiDB-lite"/>
    </source>
</evidence>
<organism evidence="11 12">
    <name type="scientific">Lihuaxuella thermophila</name>
    <dbReference type="NCBI Taxonomy" id="1173111"/>
    <lineage>
        <taxon>Bacteria</taxon>
        <taxon>Bacillati</taxon>
        <taxon>Bacillota</taxon>
        <taxon>Bacilli</taxon>
        <taxon>Bacillales</taxon>
        <taxon>Thermoactinomycetaceae</taxon>
        <taxon>Lihuaxuella</taxon>
    </lineage>
</organism>
<comment type="catalytic activity">
    <reaction evidence="6">
        <text>N(6)-[(R)-lipoyl]-L-lysyl-[protein] + 2-oxoglutarate + H(+) = N(6)-[(R)-S(8)-succinyldihydrolipoyl]-L-lysyl-[protein] + CO2</text>
        <dbReference type="Rhea" id="RHEA:12188"/>
        <dbReference type="Rhea" id="RHEA-COMP:10474"/>
        <dbReference type="Rhea" id="RHEA-COMP:20092"/>
        <dbReference type="ChEBI" id="CHEBI:15378"/>
        <dbReference type="ChEBI" id="CHEBI:16526"/>
        <dbReference type="ChEBI" id="CHEBI:16810"/>
        <dbReference type="ChEBI" id="CHEBI:83099"/>
        <dbReference type="ChEBI" id="CHEBI:83120"/>
        <dbReference type="EC" id="1.2.4.2"/>
    </reaction>
</comment>
<dbReference type="STRING" id="1173111.SAMN05444955_108167"/>
<dbReference type="PIRSF" id="PIRSF000157">
    <property type="entry name" value="Oxoglu_dh_E1"/>
    <property type="match status" value="1"/>
</dbReference>
<evidence type="ECO:0000259" key="8">
    <source>
        <dbReference type="Pfam" id="PF00676"/>
    </source>
</evidence>
<dbReference type="GO" id="GO:0006099">
    <property type="term" value="P:tricarboxylic acid cycle"/>
    <property type="evidence" value="ECO:0007669"/>
    <property type="project" value="TreeGrafter"/>
</dbReference>
<evidence type="ECO:0000256" key="1">
    <source>
        <dbReference type="ARBA" id="ARBA00001964"/>
    </source>
</evidence>
<dbReference type="GO" id="GO:0005829">
    <property type="term" value="C:cytosol"/>
    <property type="evidence" value="ECO:0007669"/>
    <property type="project" value="TreeGrafter"/>
</dbReference>
<name>A0A1H8FFD4_9BACL</name>
<dbReference type="NCBIfam" id="TIGR00239">
    <property type="entry name" value="2oxo_dh_E1"/>
    <property type="match status" value="1"/>
</dbReference>
<dbReference type="CDD" id="cd02016">
    <property type="entry name" value="TPP_E1_OGDC_like"/>
    <property type="match status" value="1"/>
</dbReference>
<keyword evidence="4" id="KW-0786">Thiamine pyrophosphate</keyword>
<evidence type="ECO:0000256" key="3">
    <source>
        <dbReference type="ARBA" id="ARBA00023002"/>
    </source>
</evidence>
<dbReference type="PANTHER" id="PTHR23152:SF4">
    <property type="entry name" value="2-OXOADIPATE DEHYDROGENASE COMPLEX COMPONENT E1"/>
    <property type="match status" value="1"/>
</dbReference>
<sequence length="702" mass="79187">MTTENTAKESPWRYVDGPNLGYIHELYERYRNNPDSVEEDWKHVFDRWGAPPVLMGSGARPPGESPDLAARPAMLKTAVAAQKLVQNIRTYGHLAARINPLEEEADVDARLIEPAAYDLTEEDLKTLPAEIIWPERTEGFRTAMDIINRLREIYTRSMAYQFTHVHDTEEREWLNHMVESGVIHHKLSTEKRIDLLKRLIEVEEFEKFLHRTFPGQKRFSIEGIDMLVPMIDEIIYDAAHDGVQHVNIGMAHRGRLNVLAHVLGKPYEVIFSEFYHAADKSLVPSEGSVGINYGWTGDVKYHLGADREYDEGDTVHACLTLANNPSHLEFVNPVVEGYTRAAQESRDRSGYPQQDVTKALAILVHGDAAFPGEGIVAETLNFNRLRGYHTGGTIHIIANNQLGFTTESSDARSTRYASDLAKGFEIPIVHVNADDPEACLAAVHLAYEYRRRFRKDFLIDLIGYRRFGHNEMDDPVATQPKMYDKIKNHPSVRVSYAKALQSAGVVTPNRVKEMEGEVQERLRNALQKAKEKGNPELEEMMSPSRSAPSEVSELKTAVPAETLREIHAELMDTTEDFNIYPKLERVLKRRAEALDGEGKVDWALAETLAFATILRDGTPIRMTGQDTERGTFAQRHLILHDPETGRSCCSLHRITQAKASFAIHNSPLSEASVLGFEYGYNVFAPETLVLWEAQYGDFANAG</sequence>
<reference evidence="11 12" key="1">
    <citation type="submission" date="2016-10" db="EMBL/GenBank/DDBJ databases">
        <authorList>
            <person name="de Groot N.N."/>
        </authorList>
    </citation>
    <scope>NUCLEOTIDE SEQUENCE [LARGE SCALE GENOMIC DNA]</scope>
    <source>
        <strain evidence="11 12">DSM 46701</strain>
    </source>
</reference>
<dbReference type="InterPro" id="IPR005475">
    <property type="entry name" value="Transketolase-like_Pyr-bd"/>
</dbReference>
<dbReference type="Gene3D" id="3.40.50.12470">
    <property type="match status" value="1"/>
</dbReference>
<dbReference type="FunFam" id="3.40.50.970:FF:000036">
    <property type="entry name" value="2-oxoglutarate dehydrogenase E1 component"/>
    <property type="match status" value="1"/>
</dbReference>
<dbReference type="GO" id="GO:0006096">
    <property type="term" value="P:glycolytic process"/>
    <property type="evidence" value="ECO:0007669"/>
    <property type="project" value="UniProtKB-KW"/>
</dbReference>
<dbReference type="SUPFAM" id="SSF52518">
    <property type="entry name" value="Thiamin diphosphate-binding fold (THDP-binding)"/>
    <property type="match status" value="2"/>
</dbReference>
<feature type="domain" description="Transketolase-like pyrimidine-binding" evidence="9">
    <location>
        <begin position="599"/>
        <end position="700"/>
    </location>
</feature>
<dbReference type="GO" id="GO:0045252">
    <property type="term" value="C:oxoglutarate dehydrogenase complex"/>
    <property type="evidence" value="ECO:0007669"/>
    <property type="project" value="TreeGrafter"/>
</dbReference>
<proteinExistence type="predicted"/>
<feature type="domain" description="2-oxoglutarate dehydrogenase E1 component N-terminal" evidence="10">
    <location>
        <begin position="16"/>
        <end position="47"/>
    </location>
</feature>
<dbReference type="NCBIfam" id="NF006914">
    <property type="entry name" value="PRK09404.1"/>
    <property type="match status" value="1"/>
</dbReference>
<evidence type="ECO:0000313" key="11">
    <source>
        <dbReference type="EMBL" id="SEN30326.1"/>
    </source>
</evidence>
<evidence type="ECO:0000256" key="5">
    <source>
        <dbReference type="ARBA" id="ARBA00023152"/>
    </source>
</evidence>
<evidence type="ECO:0000313" key="12">
    <source>
        <dbReference type="Proteomes" id="UP000199695"/>
    </source>
</evidence>
<dbReference type="PANTHER" id="PTHR23152">
    <property type="entry name" value="2-OXOGLUTARATE DEHYDROGENASE"/>
    <property type="match status" value="1"/>
</dbReference>
<dbReference type="GO" id="GO:0004591">
    <property type="term" value="F:oxoglutarate dehydrogenase (succinyl-transferring) activity"/>
    <property type="evidence" value="ECO:0007669"/>
    <property type="project" value="UniProtKB-EC"/>
</dbReference>
<feature type="region of interest" description="Disordered" evidence="7">
    <location>
        <begin position="530"/>
        <end position="553"/>
    </location>
</feature>
<dbReference type="Gene3D" id="1.10.287.1150">
    <property type="entry name" value="TPP helical domain"/>
    <property type="match status" value="1"/>
</dbReference>
<dbReference type="InterPro" id="IPR032106">
    <property type="entry name" value="2-oxogl_dehyd_N"/>
</dbReference>
<keyword evidence="5" id="KW-0324">Glycolysis</keyword>
<accession>A0A1H8FFD4</accession>
<evidence type="ECO:0000256" key="2">
    <source>
        <dbReference type="ARBA" id="ARBA00012280"/>
    </source>
</evidence>